<dbReference type="EMBL" id="CAJVPI010000834">
    <property type="protein sequence ID" value="CAG8575800.1"/>
    <property type="molecule type" value="Genomic_DNA"/>
</dbReference>
<dbReference type="Proteomes" id="UP000789739">
    <property type="component" value="Unassembled WGS sequence"/>
</dbReference>
<dbReference type="InterPro" id="IPR027417">
    <property type="entry name" value="P-loop_NTPase"/>
</dbReference>
<dbReference type="Pfam" id="PF14516">
    <property type="entry name" value="AAA_35"/>
    <property type="match status" value="1"/>
</dbReference>
<comment type="caution">
    <text evidence="1">The sequence shown here is derived from an EMBL/GenBank/DDBJ whole genome shotgun (WGS) entry which is preliminary data.</text>
</comment>
<gene>
    <name evidence="1" type="ORF">PBRASI_LOCUS6351</name>
</gene>
<evidence type="ECO:0000313" key="1">
    <source>
        <dbReference type="EMBL" id="CAG8575800.1"/>
    </source>
</evidence>
<evidence type="ECO:0000313" key="2">
    <source>
        <dbReference type="Proteomes" id="UP000789739"/>
    </source>
</evidence>
<dbReference type="SUPFAM" id="SSF52540">
    <property type="entry name" value="P-loop containing nucleoside triphosphate hydrolases"/>
    <property type="match status" value="1"/>
</dbReference>
<protein>
    <submittedName>
        <fullName evidence="1">4429_t:CDS:1</fullName>
    </submittedName>
</protein>
<proteinExistence type="predicted"/>
<organism evidence="1 2">
    <name type="scientific">Paraglomus brasilianum</name>
    <dbReference type="NCBI Taxonomy" id="144538"/>
    <lineage>
        <taxon>Eukaryota</taxon>
        <taxon>Fungi</taxon>
        <taxon>Fungi incertae sedis</taxon>
        <taxon>Mucoromycota</taxon>
        <taxon>Glomeromycotina</taxon>
        <taxon>Glomeromycetes</taxon>
        <taxon>Paraglomerales</taxon>
        <taxon>Paraglomeraceae</taxon>
        <taxon>Paraglomus</taxon>
    </lineage>
</organism>
<name>A0A9N9G1W2_9GLOM</name>
<dbReference type="AlphaFoldDB" id="A0A9N9G1W2"/>
<dbReference type="OrthoDB" id="5596319at2759"/>
<keyword evidence="2" id="KW-1185">Reference proteome</keyword>
<accession>A0A9N9G1W2</accession>
<sequence>MAKTNFEDFLQFLEDNDLAVVKENISTKTWEYIIGLDAVEVWEQLGASPIDARSITSFIKRRISQCAEKAEIRGTKTEETNLVYFVNPSENEENKTFLTNIRHGGLLMLMGARASGKSTRTLRLAAELNEEGYCCICTSLEEVNAVHDGEAFWKTLGAALQRQCQRPFLRKIHSSSDFLDVFARKEWKNDVVIFIDEFDKLYSASDSVRDECLETFRSVRNNRSAYAILTIVAIGTISIRCLTPSNRRLSPFNVAESLNNPYFTEQQVQYLFDEFAQNEQIRIDNSMVDDIFALSNGHPGMVCLCGRSIMENLLREVDENGTLHFETWTDFVTTSLDQQIVNYTTFRRMIETLRNDVAKDALDLLRARFVGFLDYVTIYDEEEQHQADFLAAEGVLLKPKVNENRYRMASALIDSLIRRRVIPARYPFAPSSPVPNRPTLTMDTLAVLKEALAFFDKELICYASEQSYKMAPVIVEGQKNVRVPRESVYESELNRILTNWICKQGKYMVSEQWHLTRHSNTRTRHMYSDIVITKTGSPTIVLELVATAKVAQLEEHIERALIYKALHSGAETWLIHFTRGDDVVENPYWPEKLENGFGIVHFWHDVNFNTVKMSVRFKDEDNIQQIDKQLVTI</sequence>
<dbReference type="Gene3D" id="3.40.50.300">
    <property type="entry name" value="P-loop containing nucleotide triphosphate hydrolases"/>
    <property type="match status" value="1"/>
</dbReference>
<reference evidence="1" key="1">
    <citation type="submission" date="2021-06" db="EMBL/GenBank/DDBJ databases">
        <authorList>
            <person name="Kallberg Y."/>
            <person name="Tangrot J."/>
            <person name="Rosling A."/>
        </authorList>
    </citation>
    <scope>NUCLEOTIDE SEQUENCE</scope>
    <source>
        <strain evidence="1">BR232B</strain>
    </source>
</reference>